<feature type="chain" id="PRO_5042477455" evidence="1">
    <location>
        <begin position="18"/>
        <end position="60"/>
    </location>
</feature>
<reference evidence="2" key="1">
    <citation type="submission" date="2023-06" db="EMBL/GenBank/DDBJ databases">
        <title>Conoideocrella luteorostrata (Hypocreales: Clavicipitaceae), a potential biocontrol fungus for elongate hemlock scale in United States Christmas tree production areas.</title>
        <authorList>
            <person name="Barrett H."/>
            <person name="Lovett B."/>
            <person name="Macias A.M."/>
            <person name="Stajich J.E."/>
            <person name="Kasson M.T."/>
        </authorList>
    </citation>
    <scope>NUCLEOTIDE SEQUENCE</scope>
    <source>
        <strain evidence="2">ARSEF 14590</strain>
    </source>
</reference>
<accession>A0AAJ0D0H3</accession>
<gene>
    <name evidence="2" type="ORF">QQS21_000828</name>
</gene>
<dbReference type="Proteomes" id="UP001251528">
    <property type="component" value="Unassembled WGS sequence"/>
</dbReference>
<name>A0AAJ0D0H3_9HYPO</name>
<proteinExistence type="predicted"/>
<evidence type="ECO:0000256" key="1">
    <source>
        <dbReference type="SAM" id="SignalP"/>
    </source>
</evidence>
<dbReference type="EMBL" id="JASWJB010000008">
    <property type="protein sequence ID" value="KAK2616196.1"/>
    <property type="molecule type" value="Genomic_DNA"/>
</dbReference>
<comment type="caution">
    <text evidence="2">The sequence shown here is derived from an EMBL/GenBank/DDBJ whole genome shotgun (WGS) entry which is preliminary data.</text>
</comment>
<sequence length="60" mass="6674">MKIVAVLVFAISGLALAVQPMNPEIRAATAPQKDNRNLKYLHNVPLAKSYEEIKKEHESS</sequence>
<evidence type="ECO:0000313" key="3">
    <source>
        <dbReference type="Proteomes" id="UP001251528"/>
    </source>
</evidence>
<organism evidence="2 3">
    <name type="scientific">Conoideocrella luteorostrata</name>
    <dbReference type="NCBI Taxonomy" id="1105319"/>
    <lineage>
        <taxon>Eukaryota</taxon>
        <taxon>Fungi</taxon>
        <taxon>Dikarya</taxon>
        <taxon>Ascomycota</taxon>
        <taxon>Pezizomycotina</taxon>
        <taxon>Sordariomycetes</taxon>
        <taxon>Hypocreomycetidae</taxon>
        <taxon>Hypocreales</taxon>
        <taxon>Clavicipitaceae</taxon>
        <taxon>Conoideocrella</taxon>
    </lineage>
</organism>
<dbReference type="AlphaFoldDB" id="A0AAJ0D0H3"/>
<keyword evidence="3" id="KW-1185">Reference proteome</keyword>
<feature type="signal peptide" evidence="1">
    <location>
        <begin position="1"/>
        <end position="17"/>
    </location>
</feature>
<keyword evidence="1" id="KW-0732">Signal</keyword>
<protein>
    <submittedName>
        <fullName evidence="2">Uncharacterized protein</fullName>
    </submittedName>
</protein>
<evidence type="ECO:0000313" key="2">
    <source>
        <dbReference type="EMBL" id="KAK2616196.1"/>
    </source>
</evidence>